<protein>
    <recommendedName>
        <fullName evidence="5">TF-B3 domain-containing protein</fullName>
    </recommendedName>
</protein>
<dbReference type="InterPro" id="IPR003340">
    <property type="entry name" value="B3_DNA-bd"/>
</dbReference>
<keyword evidence="1" id="KW-0805">Transcription regulation</keyword>
<evidence type="ECO:0000259" key="5">
    <source>
        <dbReference type="PROSITE" id="PS50863"/>
    </source>
</evidence>
<evidence type="ECO:0000313" key="6">
    <source>
        <dbReference type="EMBL" id="KAG0567576.1"/>
    </source>
</evidence>
<keyword evidence="3" id="KW-0804">Transcription</keyword>
<dbReference type="EMBL" id="CM026428">
    <property type="protein sequence ID" value="KAG0567576.1"/>
    <property type="molecule type" value="Genomic_DNA"/>
</dbReference>
<dbReference type="AlphaFoldDB" id="A0A8T0H6J5"/>
<accession>A0A8T0H6J5</accession>
<dbReference type="Gene3D" id="2.40.330.10">
    <property type="entry name" value="DNA-binding pseudobarrel domain"/>
    <property type="match status" value="2"/>
</dbReference>
<dbReference type="PROSITE" id="PS50863">
    <property type="entry name" value="B3"/>
    <property type="match status" value="2"/>
</dbReference>
<feature type="domain" description="TF-B3" evidence="5">
    <location>
        <begin position="404"/>
        <end position="503"/>
    </location>
</feature>
<evidence type="ECO:0000313" key="7">
    <source>
        <dbReference type="Proteomes" id="UP000822688"/>
    </source>
</evidence>
<evidence type="ECO:0000256" key="2">
    <source>
        <dbReference type="ARBA" id="ARBA00023125"/>
    </source>
</evidence>
<feature type="domain" description="TF-B3" evidence="5">
    <location>
        <begin position="72"/>
        <end position="165"/>
    </location>
</feature>
<proteinExistence type="predicted"/>
<dbReference type="GO" id="GO:0003677">
    <property type="term" value="F:DNA binding"/>
    <property type="evidence" value="ECO:0007669"/>
    <property type="project" value="UniProtKB-KW"/>
</dbReference>
<evidence type="ECO:0000256" key="4">
    <source>
        <dbReference type="ARBA" id="ARBA00023242"/>
    </source>
</evidence>
<evidence type="ECO:0000256" key="1">
    <source>
        <dbReference type="ARBA" id="ARBA00023015"/>
    </source>
</evidence>
<keyword evidence="7" id="KW-1185">Reference proteome</keyword>
<dbReference type="InterPro" id="IPR015300">
    <property type="entry name" value="DNA-bd_pseudobarrel_sf"/>
</dbReference>
<keyword evidence="4" id="KW-0539">Nucleus</keyword>
<dbReference type="PANTHER" id="PTHR31391:SF4">
    <property type="entry name" value="B3 DOMAIN-CONTAINING PROTEIN OS03G0184500"/>
    <property type="match status" value="1"/>
</dbReference>
<comment type="caution">
    <text evidence="6">The sequence shown here is derived from an EMBL/GenBank/DDBJ whole genome shotgun (WGS) entry which is preliminary data.</text>
</comment>
<name>A0A8T0H6J5_CERPU</name>
<sequence length="524" mass="60456">MLIDHFWFAAEIIMRPPTNFGVREEVKNEFSWGKARKRSCMKVESKLVHPKVVRWAEEYNHKTPYFIKIIGNSSDYTRHFENHGAKLTLPIPFTREHYLKLDREVTLEDAVNGRTWKVSFQANGYKTWSHGWPAFANDNNLHRGNMVLFALVAHSHFHFTVFNDQGCQIIHPSIVKQETNPTSQEKCVVNRSSFHLPSCPKYYARRVKLKQEFQEDEIDTSHEVKDIDERTTAQNIGQDKLSRAALVHDFQQPKRKFKASATSAAQNNHKICIHMGFPCGVHHPEQKPKVQPASQTLTDQCEDHSGLLDQCQKGLEQVHLSKCNMDTNHPLVEERTLSGMEMSEPNSESGTILGASHVQSDRKAHLDPIWFTFLSKRRVVTNEEKREAKAAASKYSRALRKPNSITVMKEFHVYRDFIMELPKALLLLRGTVEFPQPALTLVDSVGRSWEMQWYASGRHRLTLVPKDWALFAVHHFLEEGDRCVFEATDIEALTILVRIFRVVDIHDNLSTDSIYTHYSVKFSL</sequence>
<dbReference type="PANTHER" id="PTHR31391">
    <property type="entry name" value="B3 DOMAIN-CONTAINING PROTEIN OS11G0197600-RELATED"/>
    <property type="match status" value="1"/>
</dbReference>
<dbReference type="SUPFAM" id="SSF101936">
    <property type="entry name" value="DNA-binding pseudobarrel domain"/>
    <property type="match status" value="2"/>
</dbReference>
<dbReference type="InterPro" id="IPR044837">
    <property type="entry name" value="REM16-like"/>
</dbReference>
<dbReference type="Pfam" id="PF02362">
    <property type="entry name" value="B3"/>
    <property type="match status" value="2"/>
</dbReference>
<dbReference type="SMART" id="SM01019">
    <property type="entry name" value="B3"/>
    <property type="match status" value="2"/>
</dbReference>
<gene>
    <name evidence="6" type="ORF">KC19_7G144900</name>
</gene>
<keyword evidence="2" id="KW-0238">DNA-binding</keyword>
<dbReference type="Proteomes" id="UP000822688">
    <property type="component" value="Chromosome 7"/>
</dbReference>
<reference evidence="6" key="1">
    <citation type="submission" date="2020-06" db="EMBL/GenBank/DDBJ databases">
        <title>WGS assembly of Ceratodon purpureus strain R40.</title>
        <authorList>
            <person name="Carey S.B."/>
            <person name="Jenkins J."/>
            <person name="Shu S."/>
            <person name="Lovell J.T."/>
            <person name="Sreedasyam A."/>
            <person name="Maumus F."/>
            <person name="Tiley G.P."/>
            <person name="Fernandez-Pozo N."/>
            <person name="Barry K."/>
            <person name="Chen C."/>
            <person name="Wang M."/>
            <person name="Lipzen A."/>
            <person name="Daum C."/>
            <person name="Saski C.A."/>
            <person name="Payton A.C."/>
            <person name="Mcbreen J.C."/>
            <person name="Conrad R.E."/>
            <person name="Kollar L.M."/>
            <person name="Olsson S."/>
            <person name="Huttunen S."/>
            <person name="Landis J.B."/>
            <person name="Wickett N.J."/>
            <person name="Johnson M.G."/>
            <person name="Rensing S.A."/>
            <person name="Grimwood J."/>
            <person name="Schmutz J."/>
            <person name="Mcdaniel S.F."/>
        </authorList>
    </citation>
    <scope>NUCLEOTIDE SEQUENCE</scope>
    <source>
        <strain evidence="6">R40</strain>
    </source>
</reference>
<dbReference type="CDD" id="cd10017">
    <property type="entry name" value="B3_DNA"/>
    <property type="match status" value="2"/>
</dbReference>
<organism evidence="6 7">
    <name type="scientific">Ceratodon purpureus</name>
    <name type="common">Fire moss</name>
    <name type="synonym">Dicranum purpureum</name>
    <dbReference type="NCBI Taxonomy" id="3225"/>
    <lineage>
        <taxon>Eukaryota</taxon>
        <taxon>Viridiplantae</taxon>
        <taxon>Streptophyta</taxon>
        <taxon>Embryophyta</taxon>
        <taxon>Bryophyta</taxon>
        <taxon>Bryophytina</taxon>
        <taxon>Bryopsida</taxon>
        <taxon>Dicranidae</taxon>
        <taxon>Pseudoditrichales</taxon>
        <taxon>Ditrichaceae</taxon>
        <taxon>Ceratodon</taxon>
    </lineage>
</organism>
<evidence type="ECO:0000256" key="3">
    <source>
        <dbReference type="ARBA" id="ARBA00023163"/>
    </source>
</evidence>